<protein>
    <submittedName>
        <fullName evidence="6">Serine carboxypeptidase s28 family protein</fullName>
    </submittedName>
</protein>
<keyword evidence="5" id="KW-0325">Glycoprotein</keyword>
<feature type="non-terminal residue" evidence="6">
    <location>
        <position position="1"/>
    </location>
</feature>
<evidence type="ECO:0000256" key="5">
    <source>
        <dbReference type="ARBA" id="ARBA00023180"/>
    </source>
</evidence>
<dbReference type="EMBL" id="JABWDY010005525">
    <property type="protein sequence ID" value="KAF5204362.1"/>
    <property type="molecule type" value="Genomic_DNA"/>
</dbReference>
<keyword evidence="3" id="KW-0732">Signal</keyword>
<dbReference type="Gene3D" id="3.40.50.1820">
    <property type="entry name" value="alpha/beta hydrolase"/>
    <property type="match status" value="1"/>
</dbReference>
<name>A0A7J6X7M6_THATH</name>
<evidence type="ECO:0000256" key="2">
    <source>
        <dbReference type="ARBA" id="ARBA00022670"/>
    </source>
</evidence>
<dbReference type="InterPro" id="IPR029058">
    <property type="entry name" value="AB_hydrolase_fold"/>
</dbReference>
<sequence length="91" mass="10250">DINLVLKKFGSNIIFSNGLRDPYSGGGVLHYISDSLVSIYATEGSHALYLLYSSKNDPVWLMKMRASIVKVMKGWIVEYYQMLSSQNVEVV</sequence>
<proteinExistence type="inferred from homology"/>
<evidence type="ECO:0000313" key="6">
    <source>
        <dbReference type="EMBL" id="KAF5204362.1"/>
    </source>
</evidence>
<evidence type="ECO:0000313" key="7">
    <source>
        <dbReference type="Proteomes" id="UP000554482"/>
    </source>
</evidence>
<dbReference type="PANTHER" id="PTHR11010:SF120">
    <property type="entry name" value="LYSOSOMAL PRO-X CARBOXYPEPTIDASE"/>
    <property type="match status" value="1"/>
</dbReference>
<evidence type="ECO:0000256" key="3">
    <source>
        <dbReference type="ARBA" id="ARBA00022729"/>
    </source>
</evidence>
<keyword evidence="7" id="KW-1185">Reference proteome</keyword>
<comment type="similarity">
    <text evidence="1">Belongs to the peptidase S28 family.</text>
</comment>
<keyword evidence="2" id="KW-0645">Protease</keyword>
<dbReference type="GO" id="GO:0070008">
    <property type="term" value="F:serine-type exopeptidase activity"/>
    <property type="evidence" value="ECO:0007669"/>
    <property type="project" value="InterPro"/>
</dbReference>
<dbReference type="InterPro" id="IPR008758">
    <property type="entry name" value="Peptidase_S28"/>
</dbReference>
<evidence type="ECO:0000256" key="1">
    <source>
        <dbReference type="ARBA" id="ARBA00011079"/>
    </source>
</evidence>
<dbReference type="GO" id="GO:0006508">
    <property type="term" value="P:proteolysis"/>
    <property type="evidence" value="ECO:0007669"/>
    <property type="project" value="UniProtKB-KW"/>
</dbReference>
<gene>
    <name evidence="6" type="ORF">FRX31_006051</name>
</gene>
<dbReference type="GO" id="GO:0004180">
    <property type="term" value="F:carboxypeptidase activity"/>
    <property type="evidence" value="ECO:0007669"/>
    <property type="project" value="UniProtKB-KW"/>
</dbReference>
<evidence type="ECO:0000256" key="4">
    <source>
        <dbReference type="ARBA" id="ARBA00022801"/>
    </source>
</evidence>
<dbReference type="AlphaFoldDB" id="A0A7J6X7M6"/>
<dbReference type="OrthoDB" id="2130629at2759"/>
<dbReference type="Proteomes" id="UP000554482">
    <property type="component" value="Unassembled WGS sequence"/>
</dbReference>
<comment type="caution">
    <text evidence="6">The sequence shown here is derived from an EMBL/GenBank/DDBJ whole genome shotgun (WGS) entry which is preliminary data.</text>
</comment>
<organism evidence="6 7">
    <name type="scientific">Thalictrum thalictroides</name>
    <name type="common">Rue-anemone</name>
    <name type="synonym">Anemone thalictroides</name>
    <dbReference type="NCBI Taxonomy" id="46969"/>
    <lineage>
        <taxon>Eukaryota</taxon>
        <taxon>Viridiplantae</taxon>
        <taxon>Streptophyta</taxon>
        <taxon>Embryophyta</taxon>
        <taxon>Tracheophyta</taxon>
        <taxon>Spermatophyta</taxon>
        <taxon>Magnoliopsida</taxon>
        <taxon>Ranunculales</taxon>
        <taxon>Ranunculaceae</taxon>
        <taxon>Thalictroideae</taxon>
        <taxon>Thalictrum</taxon>
    </lineage>
</organism>
<keyword evidence="6" id="KW-0121">Carboxypeptidase</keyword>
<dbReference type="Pfam" id="PF05577">
    <property type="entry name" value="Peptidase_S28"/>
    <property type="match status" value="1"/>
</dbReference>
<accession>A0A7J6X7M6</accession>
<dbReference type="GO" id="GO:0008239">
    <property type="term" value="F:dipeptidyl-peptidase activity"/>
    <property type="evidence" value="ECO:0007669"/>
    <property type="project" value="TreeGrafter"/>
</dbReference>
<reference evidence="6 7" key="1">
    <citation type="submission" date="2020-06" db="EMBL/GenBank/DDBJ databases">
        <title>Transcriptomic and genomic resources for Thalictrum thalictroides and T. hernandezii: Facilitating candidate gene discovery in an emerging model plant lineage.</title>
        <authorList>
            <person name="Arias T."/>
            <person name="Riano-Pachon D.M."/>
            <person name="Di Stilio V.S."/>
        </authorList>
    </citation>
    <scope>NUCLEOTIDE SEQUENCE [LARGE SCALE GENOMIC DNA]</scope>
    <source>
        <strain evidence="7">cv. WT478/WT964</strain>
        <tissue evidence="6">Leaves</tissue>
    </source>
</reference>
<dbReference type="PANTHER" id="PTHR11010">
    <property type="entry name" value="PROTEASE S28 PRO-X CARBOXYPEPTIDASE-RELATED"/>
    <property type="match status" value="1"/>
</dbReference>
<keyword evidence="4" id="KW-0378">Hydrolase</keyword>